<feature type="domain" description="FAD-binding" evidence="1">
    <location>
        <begin position="3"/>
        <end position="272"/>
    </location>
</feature>
<dbReference type="PANTHER" id="PTHR42685">
    <property type="entry name" value="GERANYLGERANYL DIPHOSPHATE REDUCTASE"/>
    <property type="match status" value="1"/>
</dbReference>
<dbReference type="EMBL" id="CP005290">
    <property type="protein sequence ID" value="AGK60182.1"/>
    <property type="molecule type" value="Genomic_DNA"/>
</dbReference>
<keyword evidence="3" id="KW-1185">Reference proteome</keyword>
<dbReference type="eggNOG" id="arCOG00570">
    <property type="taxonomic scope" value="Archaea"/>
</dbReference>
<dbReference type="Gene3D" id="3.30.9.10">
    <property type="entry name" value="D-Amino Acid Oxidase, subunit A, domain 2"/>
    <property type="match status" value="1"/>
</dbReference>
<dbReference type="InterPro" id="IPR036188">
    <property type="entry name" value="FAD/NAD-bd_sf"/>
</dbReference>
<protein>
    <submittedName>
        <fullName evidence="2">Geranylgeranyl reductase family</fullName>
    </submittedName>
</protein>
<dbReference type="STRING" id="387631.Asulf_00147"/>
<dbReference type="HOGENOM" id="CLU_024648_0_1_2"/>
<dbReference type="InterPro" id="IPR002938">
    <property type="entry name" value="FAD-bd"/>
</dbReference>
<dbReference type="OrthoDB" id="46008at2157"/>
<accession>N0BD60</accession>
<evidence type="ECO:0000259" key="1">
    <source>
        <dbReference type="Pfam" id="PF01494"/>
    </source>
</evidence>
<dbReference type="SUPFAM" id="SSF51905">
    <property type="entry name" value="FAD/NAD(P)-binding domain"/>
    <property type="match status" value="1"/>
</dbReference>
<name>N0BD60_9EURY</name>
<dbReference type="NCBIfam" id="TIGR02032">
    <property type="entry name" value="GG-red-SF"/>
    <property type="match status" value="1"/>
</dbReference>
<dbReference type="GO" id="GO:0016628">
    <property type="term" value="F:oxidoreductase activity, acting on the CH-CH group of donors, NAD or NADP as acceptor"/>
    <property type="evidence" value="ECO:0007669"/>
    <property type="project" value="InterPro"/>
</dbReference>
<gene>
    <name evidence="2" type="ORF">Asulf_00147</name>
</gene>
<evidence type="ECO:0000313" key="2">
    <source>
        <dbReference type="EMBL" id="AGK60182.1"/>
    </source>
</evidence>
<proteinExistence type="predicted"/>
<dbReference type="AlphaFoldDB" id="N0BD60"/>
<dbReference type="Proteomes" id="UP000013307">
    <property type="component" value="Chromosome"/>
</dbReference>
<dbReference type="GO" id="GO:0071949">
    <property type="term" value="F:FAD binding"/>
    <property type="evidence" value="ECO:0007669"/>
    <property type="project" value="InterPro"/>
</dbReference>
<dbReference type="InterPro" id="IPR050407">
    <property type="entry name" value="Geranylgeranyl_reductase"/>
</dbReference>
<dbReference type="InterPro" id="IPR011777">
    <property type="entry name" value="Geranylgeranyl_Rdtase_fam"/>
</dbReference>
<dbReference type="Gene3D" id="3.50.50.60">
    <property type="entry name" value="FAD/NAD(P)-binding domain"/>
    <property type="match status" value="1"/>
</dbReference>
<evidence type="ECO:0000313" key="3">
    <source>
        <dbReference type="Proteomes" id="UP000013307"/>
    </source>
</evidence>
<organism evidence="2 3">
    <name type="scientific">Archaeoglobus sulfaticallidus PM70-1</name>
    <dbReference type="NCBI Taxonomy" id="387631"/>
    <lineage>
        <taxon>Archaea</taxon>
        <taxon>Methanobacteriati</taxon>
        <taxon>Methanobacteriota</taxon>
        <taxon>Archaeoglobi</taxon>
        <taxon>Archaeoglobales</taxon>
        <taxon>Archaeoglobaceae</taxon>
        <taxon>Archaeoglobus</taxon>
    </lineage>
</organism>
<dbReference type="PANTHER" id="PTHR42685:SF18">
    <property type="entry name" value="DIGERANYLGERANYLGLYCEROPHOSPHOLIPID REDUCTASE"/>
    <property type="match status" value="1"/>
</dbReference>
<dbReference type="PRINTS" id="PR00420">
    <property type="entry name" value="RNGMNOXGNASE"/>
</dbReference>
<dbReference type="GeneID" id="15391793"/>
<dbReference type="Pfam" id="PF01494">
    <property type="entry name" value="FAD_binding_3"/>
    <property type="match status" value="1"/>
</dbReference>
<reference evidence="2 3" key="1">
    <citation type="journal article" date="2013" name="Genome Announc.">
        <title>Complete Genome Sequence of the Thermophilic and Facultatively Chemolithoautotrophic Sulfate Reducer Archaeoglobus sulfaticallidus Strain PM70-1T.</title>
        <authorList>
            <person name="Stokke R."/>
            <person name="Hocking W.P."/>
            <person name="Steinsbu B.O."/>
            <person name="Steen I.H."/>
        </authorList>
    </citation>
    <scope>NUCLEOTIDE SEQUENCE [LARGE SCALE GENOMIC DNA]</scope>
    <source>
        <strain evidence="2">PM70-1</strain>
    </source>
</reference>
<dbReference type="RefSeq" id="WP_015589781.1">
    <property type="nucleotide sequence ID" value="NC_021169.1"/>
</dbReference>
<sequence>MRILIVGGGIAGSLSAIHLGKENEVVVVEEHQSAGFPVQCAGLISEECYNILSNFSKRCYINKIDGAFFFSPNGDYLELYGKRRGVVIERKILDFDLISKASENANILMKTKYISSNGKKAKLRSDSGEMFLEYDFLIGADGTYSRVSSEYGFRKPEVLSAIQFEANFECLDENMVELYFGSEYSSGFFAYAIPLDSTTARIGVVTKASEINAVHYLKNLIEKHPSASIRFGKAITELNAGSIPVGLNEIVRENVCLIGDSAGMTKPYTGGGIYYLLKAVECLSENFPSLNRFKQEYLNRMGKEYEFGMKIYRLYSKLSDRDYNELLSSAKGFEGYARELDMDRPSSILKVLPAIMKLLFKSPTLYLKIGKEFLIK</sequence>
<dbReference type="KEGG" id="ast:Asulf_00147"/>